<gene>
    <name evidence="1" type="ORF">D2V08_10385</name>
</gene>
<protein>
    <submittedName>
        <fullName evidence="1">Oxidoreductase</fullName>
    </submittedName>
</protein>
<reference evidence="1 2" key="1">
    <citation type="submission" date="2018-08" db="EMBL/GenBank/DDBJ databases">
        <title>Proposal of Muricauda 72 sp.nov. and Muricauda NH166 sp.nov., isolated from seawater.</title>
        <authorList>
            <person name="Cheng H."/>
            <person name="Wu Y.-H."/>
            <person name="Guo L.-L."/>
            <person name="Xu X.-W."/>
        </authorList>
    </citation>
    <scope>NUCLEOTIDE SEQUENCE [LARGE SCALE GENOMIC DNA]</scope>
    <source>
        <strain evidence="1 2">KCTC 22173</strain>
    </source>
</reference>
<dbReference type="PROSITE" id="PS51257">
    <property type="entry name" value="PROKAR_LIPOPROTEIN"/>
    <property type="match status" value="1"/>
</dbReference>
<evidence type="ECO:0000313" key="2">
    <source>
        <dbReference type="Proteomes" id="UP000266067"/>
    </source>
</evidence>
<evidence type="ECO:0000313" key="1">
    <source>
        <dbReference type="EMBL" id="RIV32829.1"/>
    </source>
</evidence>
<dbReference type="EMBL" id="QXFH01000072">
    <property type="protein sequence ID" value="RIV32829.1"/>
    <property type="molecule type" value="Genomic_DNA"/>
</dbReference>
<name>A0A3A1N5P2_9FLAO</name>
<dbReference type="RefSeq" id="WP_119608096.1">
    <property type="nucleotide sequence ID" value="NZ_QXFH01000072.1"/>
</dbReference>
<dbReference type="PANTHER" id="PTHR47199:SF2">
    <property type="entry name" value="PHOTOSYSTEM II STABILITY_ASSEMBLY FACTOR HCF136, CHLOROPLASTIC"/>
    <property type="match status" value="1"/>
</dbReference>
<accession>A0A3A1N5P2</accession>
<sequence>MRSIISIFAVLVLISCAEESKKQPFQSVDITQVFEDSVSIRAITFLDNRTLAFAGSNGVYGTVDVNSHQVRANIQTYDSLTPSFRAVGGTTEDFFMLSVESPALLYKTGDQGKMELVYTEEGEGVFYDSLTFWNDKKGIAVGDTVDGCISIIITRDGGNSWTKTPCSDLPEGIEGEGAFAASNSNIAVQGNKVWIGTTEGRVYFSGDKGVTWEIQETPIVSDESTQGIYSMDFFDENMGFAIGGDYTQPESNNANKIKTVDGGQTWQLIAQGQEPGYKSCVQFVPNSNGEALVALGFTGISYSSDGGATWKQISEESFYTLRFLNDSTAFAAGKNRIAQLVFK</sequence>
<dbReference type="AlphaFoldDB" id="A0A3A1N5P2"/>
<dbReference type="SUPFAM" id="SSF110296">
    <property type="entry name" value="Oligoxyloglucan reducing end-specific cellobiohydrolase"/>
    <property type="match status" value="1"/>
</dbReference>
<dbReference type="InterPro" id="IPR015943">
    <property type="entry name" value="WD40/YVTN_repeat-like_dom_sf"/>
</dbReference>
<keyword evidence="2" id="KW-1185">Reference proteome</keyword>
<dbReference type="Gene3D" id="2.130.10.10">
    <property type="entry name" value="YVTN repeat-like/Quinoprotein amine dehydrogenase"/>
    <property type="match status" value="2"/>
</dbReference>
<dbReference type="Proteomes" id="UP000266067">
    <property type="component" value="Unassembled WGS sequence"/>
</dbReference>
<dbReference type="PANTHER" id="PTHR47199">
    <property type="entry name" value="PHOTOSYSTEM II STABILITY/ASSEMBLY FACTOR HCF136, CHLOROPLASTIC"/>
    <property type="match status" value="1"/>
</dbReference>
<organism evidence="1 2">
    <name type="scientific">Flagellimonas lutimaris</name>
    <dbReference type="NCBI Taxonomy" id="475082"/>
    <lineage>
        <taxon>Bacteria</taxon>
        <taxon>Pseudomonadati</taxon>
        <taxon>Bacteroidota</taxon>
        <taxon>Flavobacteriia</taxon>
        <taxon>Flavobacteriales</taxon>
        <taxon>Flavobacteriaceae</taxon>
        <taxon>Flagellimonas</taxon>
    </lineage>
</organism>
<dbReference type="CDD" id="cd15482">
    <property type="entry name" value="Sialidase_non-viral"/>
    <property type="match status" value="1"/>
</dbReference>
<comment type="caution">
    <text evidence="1">The sequence shown here is derived from an EMBL/GenBank/DDBJ whole genome shotgun (WGS) entry which is preliminary data.</text>
</comment>
<dbReference type="OrthoDB" id="9813892at2"/>
<proteinExistence type="predicted"/>